<feature type="domain" description="Aminoglycoside phosphotransferase" evidence="1">
    <location>
        <begin position="44"/>
        <end position="242"/>
    </location>
</feature>
<dbReference type="EMBL" id="JAJEKE010000003">
    <property type="protein sequence ID" value="MCQ1529029.1"/>
    <property type="molecule type" value="Genomic_DNA"/>
</dbReference>
<dbReference type="Gene3D" id="3.90.1200.10">
    <property type="match status" value="1"/>
</dbReference>
<reference evidence="2 3" key="1">
    <citation type="submission" date="2021-10" db="EMBL/GenBank/DDBJ databases">
        <title>Lutispora strain m25 sp. nov., a thermophilic, non-spore-forming bacterium isolated from a lab-scale methanogenic bioreactor digesting anaerobic sludge.</title>
        <authorList>
            <person name="El Houari A."/>
            <person name="Mcdonald J."/>
        </authorList>
    </citation>
    <scope>NUCLEOTIDE SEQUENCE [LARGE SCALE GENOMIC DNA]</scope>
    <source>
        <strain evidence="3">m25</strain>
    </source>
</reference>
<evidence type="ECO:0000313" key="3">
    <source>
        <dbReference type="Proteomes" id="UP001651880"/>
    </source>
</evidence>
<gene>
    <name evidence="2" type="ORF">LJD61_05640</name>
</gene>
<evidence type="ECO:0000313" key="2">
    <source>
        <dbReference type="EMBL" id="MCQ1529029.1"/>
    </source>
</evidence>
<keyword evidence="2" id="KW-0946">Virion</keyword>
<keyword evidence="2" id="KW-0167">Capsid protein</keyword>
<organism evidence="2 3">
    <name type="scientific">Lutispora saccharofermentans</name>
    <dbReference type="NCBI Taxonomy" id="3024236"/>
    <lineage>
        <taxon>Bacteria</taxon>
        <taxon>Bacillati</taxon>
        <taxon>Bacillota</taxon>
        <taxon>Clostridia</taxon>
        <taxon>Lutisporales</taxon>
        <taxon>Lutisporaceae</taxon>
        <taxon>Lutispora</taxon>
    </lineage>
</organism>
<dbReference type="PANTHER" id="PTHR39179:SF1">
    <property type="entry name" value="SPORE COAT PROTEIN I"/>
    <property type="match status" value="1"/>
</dbReference>
<dbReference type="RefSeq" id="WP_255226547.1">
    <property type="nucleotide sequence ID" value="NZ_JAJEKE010000003.1"/>
</dbReference>
<dbReference type="InterPro" id="IPR011009">
    <property type="entry name" value="Kinase-like_dom_sf"/>
</dbReference>
<dbReference type="NCBIfam" id="TIGR02906">
    <property type="entry name" value="spore_CotS"/>
    <property type="match status" value="1"/>
</dbReference>
<dbReference type="InterPro" id="IPR002575">
    <property type="entry name" value="Aminoglycoside_PTrfase"/>
</dbReference>
<dbReference type="InterPro" id="IPR014255">
    <property type="entry name" value="Spore_coat_CotS"/>
</dbReference>
<evidence type="ECO:0000259" key="1">
    <source>
        <dbReference type="Pfam" id="PF01636"/>
    </source>
</evidence>
<accession>A0ABT1NDA0</accession>
<comment type="caution">
    <text evidence="2">The sequence shown here is derived from an EMBL/GenBank/DDBJ whole genome shotgun (WGS) entry which is preliminary data.</text>
</comment>
<keyword evidence="3" id="KW-1185">Reference proteome</keyword>
<proteinExistence type="predicted"/>
<dbReference type="SUPFAM" id="SSF56112">
    <property type="entry name" value="Protein kinase-like (PK-like)"/>
    <property type="match status" value="1"/>
</dbReference>
<dbReference type="Pfam" id="PF01636">
    <property type="entry name" value="APH"/>
    <property type="match status" value="1"/>
</dbReference>
<dbReference type="Proteomes" id="UP001651880">
    <property type="component" value="Unassembled WGS sequence"/>
</dbReference>
<dbReference type="PANTHER" id="PTHR39179">
    <property type="entry name" value="SPORE COAT PROTEIN I"/>
    <property type="match status" value="1"/>
</dbReference>
<dbReference type="Gene3D" id="3.30.200.20">
    <property type="entry name" value="Phosphorylase Kinase, domain 1"/>
    <property type="match status" value="1"/>
</dbReference>
<name>A0ABT1NDA0_9FIRM</name>
<sequence length="328" mass="39002">MKWEDIEKAYGFKIMSEEKIRKISKLNTSQGAKCFKRAHTRRSYFLFVFAAVKHLIENGFTRAIAYDMTLDGDICMEDGEYIYYALPWIESRQCKFKKEDDLAEIIKLSAELHEASAGFIPPEASKPRVYYGKWPEHFEKRLKELQAFKAMIEEKKITDEFDKAYYPLIDFFADQGNGAIDLLKESSYYDISEKAGKRGEFCHHDMAEHNFIITADREMKIIDFDYCIMDTRLHDIASLVIRNMKHGTWDIAKAYFILNEYSKYSAINKEEMEVIKYFAIFPQDFWQVGLQYYVEKQPWDMQNFMSRLNKVRDDFSLRQKFLEEFLML</sequence>
<dbReference type="InterPro" id="IPR047175">
    <property type="entry name" value="CotS-like"/>
</dbReference>
<protein>
    <submittedName>
        <fullName evidence="2">CotS family spore coat protein</fullName>
    </submittedName>
</protein>